<evidence type="ECO:0000256" key="1">
    <source>
        <dbReference type="ARBA" id="ARBA00022676"/>
    </source>
</evidence>
<dbReference type="Pfam" id="PF13692">
    <property type="entry name" value="Glyco_trans_1_4"/>
    <property type="match status" value="1"/>
</dbReference>
<keyword evidence="1 5" id="KW-0328">Glycosyltransferase</keyword>
<dbReference type="Gene3D" id="3.40.50.2000">
    <property type="entry name" value="Glycogen Phosphorylase B"/>
    <property type="match status" value="2"/>
</dbReference>
<dbReference type="InterPro" id="IPR028098">
    <property type="entry name" value="Glyco_trans_4-like_N"/>
</dbReference>
<reference evidence="5 6" key="1">
    <citation type="submission" date="2021-07" db="EMBL/GenBank/DDBJ databases">
        <title>Actinomadura sp. PM05-2 isolated from lichen.</title>
        <authorList>
            <person name="Somphong A."/>
            <person name="Phongsopitanun W."/>
            <person name="Tanasupawat S."/>
            <person name="Peongsungnone V."/>
        </authorList>
    </citation>
    <scope>NUCLEOTIDE SEQUENCE [LARGE SCALE GENOMIC DNA]</scope>
    <source>
        <strain evidence="5 6">PM05-2</strain>
    </source>
</reference>
<evidence type="ECO:0000256" key="2">
    <source>
        <dbReference type="ARBA" id="ARBA00022679"/>
    </source>
</evidence>
<protein>
    <submittedName>
        <fullName evidence="5">Glycosyltransferase</fullName>
        <ecNumber evidence="5">2.4.-.-</ecNumber>
    </submittedName>
</protein>
<evidence type="ECO:0000259" key="4">
    <source>
        <dbReference type="Pfam" id="PF13439"/>
    </source>
</evidence>
<evidence type="ECO:0000313" key="6">
    <source>
        <dbReference type="Proteomes" id="UP000774570"/>
    </source>
</evidence>
<feature type="region of interest" description="Disordered" evidence="3">
    <location>
        <begin position="1"/>
        <end position="23"/>
    </location>
</feature>
<dbReference type="EC" id="2.4.-.-" evidence="5"/>
<name>A0ABS7FM64_9ACTN</name>
<dbReference type="Proteomes" id="UP000774570">
    <property type="component" value="Unassembled WGS sequence"/>
</dbReference>
<feature type="domain" description="Glycosyltransferase subfamily 4-like N-terminal" evidence="4">
    <location>
        <begin position="25"/>
        <end position="161"/>
    </location>
</feature>
<sequence length="349" mass="36086">MRVAVSGRSLQPHAGQPHPGGGPAYAGPLYERLGALGVDAGVLVPPIVRGPARALAYAVADGLVWPRRCRMDMLHYPGDTGALVPARIPVAATVHGLPPRRPAGPRGAARERLWYRRVGGLLDVADAVITASEFAAREVHRVFGVPARRLHPIPYGLDAARFHPGAGGDAERLAPLRLPPRYVLFLGALAPRKNVPLLVEATARIGVPLVVAGRPAPGDGALARVLDTAPHVRRLGTVPGPLVAPLLRGAAALALPSSHEGSALPVLEAMACGTPAVVSGRGALPEAAGGAARTVPDLSLGSLVFALGQVLGDAGCAAELRDAGLRRVRDLTWERAAARHHEVFSGLVG</sequence>
<keyword evidence="2 5" id="KW-0808">Transferase</keyword>
<gene>
    <name evidence="5" type="ORF">K1Y72_03685</name>
</gene>
<dbReference type="PANTHER" id="PTHR46401:SF2">
    <property type="entry name" value="GLYCOSYLTRANSFERASE WBBK-RELATED"/>
    <property type="match status" value="1"/>
</dbReference>
<dbReference type="GO" id="GO:0016757">
    <property type="term" value="F:glycosyltransferase activity"/>
    <property type="evidence" value="ECO:0007669"/>
    <property type="project" value="UniProtKB-KW"/>
</dbReference>
<comment type="caution">
    <text evidence="5">The sequence shown here is derived from an EMBL/GenBank/DDBJ whole genome shotgun (WGS) entry which is preliminary data.</text>
</comment>
<evidence type="ECO:0000313" key="5">
    <source>
        <dbReference type="EMBL" id="MBW8481459.1"/>
    </source>
</evidence>
<keyword evidence="6" id="KW-1185">Reference proteome</keyword>
<dbReference type="PANTHER" id="PTHR46401">
    <property type="entry name" value="GLYCOSYLTRANSFERASE WBBK-RELATED"/>
    <property type="match status" value="1"/>
</dbReference>
<organism evidence="5 6">
    <name type="scientific">Actinomadura parmotrematis</name>
    <dbReference type="NCBI Taxonomy" id="2864039"/>
    <lineage>
        <taxon>Bacteria</taxon>
        <taxon>Bacillati</taxon>
        <taxon>Actinomycetota</taxon>
        <taxon>Actinomycetes</taxon>
        <taxon>Streptosporangiales</taxon>
        <taxon>Thermomonosporaceae</taxon>
        <taxon>Actinomadura</taxon>
    </lineage>
</organism>
<dbReference type="EMBL" id="JAIBOA010000002">
    <property type="protein sequence ID" value="MBW8481459.1"/>
    <property type="molecule type" value="Genomic_DNA"/>
</dbReference>
<proteinExistence type="predicted"/>
<dbReference type="RefSeq" id="WP_220163221.1">
    <property type="nucleotide sequence ID" value="NZ_JAIBOA010000002.1"/>
</dbReference>
<dbReference type="SUPFAM" id="SSF53756">
    <property type="entry name" value="UDP-Glycosyltransferase/glycogen phosphorylase"/>
    <property type="match status" value="1"/>
</dbReference>
<dbReference type="Pfam" id="PF13439">
    <property type="entry name" value="Glyco_transf_4"/>
    <property type="match status" value="1"/>
</dbReference>
<accession>A0ABS7FM64</accession>
<evidence type="ECO:0000256" key="3">
    <source>
        <dbReference type="SAM" id="MobiDB-lite"/>
    </source>
</evidence>